<evidence type="ECO:0000256" key="3">
    <source>
        <dbReference type="ARBA" id="ARBA00022884"/>
    </source>
</evidence>
<dbReference type="OrthoDB" id="3356781at2759"/>
<dbReference type="SUPFAM" id="SSF55174">
    <property type="entry name" value="Alpha-L RNA-binding motif"/>
    <property type="match status" value="1"/>
</dbReference>
<dbReference type="PANTHER" id="PTHR11831:SF4">
    <property type="entry name" value="SMALL RIBOSOMAL SUBUNIT PROTEIN US4M"/>
    <property type="match status" value="1"/>
</dbReference>
<dbReference type="CDD" id="cd00165">
    <property type="entry name" value="S4"/>
    <property type="match status" value="1"/>
</dbReference>
<evidence type="ECO:0000313" key="9">
    <source>
        <dbReference type="EMBL" id="SGZ40178.1"/>
    </source>
</evidence>
<proteinExistence type="inferred from homology"/>
<dbReference type="InterPro" id="IPR036986">
    <property type="entry name" value="S4_RNA-bd_sf"/>
</dbReference>
<evidence type="ECO:0000256" key="1">
    <source>
        <dbReference type="ARBA" id="ARBA00007465"/>
    </source>
</evidence>
<evidence type="ECO:0000256" key="2">
    <source>
        <dbReference type="ARBA" id="ARBA00022730"/>
    </source>
</evidence>
<evidence type="ECO:0000256" key="5">
    <source>
        <dbReference type="ARBA" id="ARBA00023274"/>
    </source>
</evidence>
<sequence length="527" mass="61601">MVALKYRHYDSLLRGRLTTDNDLNHIFNYYKYTPDRTNNSTIFQQLFASKRNLRSYHGEHITEKQFKNNWVPNLHAVSKLSSKTDTTTNKIDIASQTFETPYQMQAVAFLEKRLDVAIYRALLAPSVRVARTIILSKGVTVNDVYIRDPNYKLKPNDFVKCDPEKVVRYMGHERPLINESLRVDALQVAEWNEELKNLRDDPSGYFPQFKFKIDGLYERDPKRVFFEKLFAESKRASQKAVYELRKNNNDATIVAKIFKVLKNETPSVEAFTKEFLNDSKLGEELFAWYNKFLSKLSVEKYTPEAPTKSDEVKLTPEGVSENLSKKGETETPNETIVQDEYRTIAANVLADSENADVRTLKNNLSSFKEKYFRAIEKDAKVNDVNLDWIKTLKENEELPEDFVHQSYEGLEKDDIESKEEELKEKENELAKHINLPWQQGHLWGRKNPELEYFTPWKPKPFLGCLAVAPFHIEVNFRTCQFIYLRDPISRPGHSEIISPYGLQEHKNAYLYYKARVNNRNYNRKGAQ</sequence>
<keyword evidence="7" id="KW-0175">Coiled coil</keyword>
<dbReference type="AlphaFoldDB" id="A0A1L0B191"/>
<dbReference type="GO" id="GO:0005763">
    <property type="term" value="C:mitochondrial small ribosomal subunit"/>
    <property type="evidence" value="ECO:0007669"/>
    <property type="project" value="TreeGrafter"/>
</dbReference>
<dbReference type="Pfam" id="PF01479">
    <property type="entry name" value="S4"/>
    <property type="match status" value="1"/>
</dbReference>
<dbReference type="PANTHER" id="PTHR11831">
    <property type="entry name" value="30S 40S RIBOSOMAL PROTEIN"/>
    <property type="match status" value="1"/>
</dbReference>
<name>A0A1L0B191_9ASCO</name>
<keyword evidence="2 6" id="KW-0699">rRNA-binding</keyword>
<dbReference type="EMBL" id="FQNF01000041">
    <property type="protein sequence ID" value="SGZ40178.1"/>
    <property type="molecule type" value="Genomic_DNA"/>
</dbReference>
<dbReference type="PROSITE" id="PS50889">
    <property type="entry name" value="S4"/>
    <property type="match status" value="1"/>
</dbReference>
<protein>
    <recommendedName>
        <fullName evidence="8">RNA-binding S4 domain-containing protein</fullName>
    </recommendedName>
</protein>
<dbReference type="Proteomes" id="UP000183365">
    <property type="component" value="Unassembled WGS sequence"/>
</dbReference>
<dbReference type="GO" id="GO:0019843">
    <property type="term" value="F:rRNA binding"/>
    <property type="evidence" value="ECO:0007669"/>
    <property type="project" value="UniProtKB-KW"/>
</dbReference>
<organism evidence="9 10">
    <name type="scientific">Hanseniaspora guilliermondii</name>
    <dbReference type="NCBI Taxonomy" id="56406"/>
    <lineage>
        <taxon>Eukaryota</taxon>
        <taxon>Fungi</taxon>
        <taxon>Dikarya</taxon>
        <taxon>Ascomycota</taxon>
        <taxon>Saccharomycotina</taxon>
        <taxon>Saccharomycetes</taxon>
        <taxon>Saccharomycodales</taxon>
        <taxon>Saccharomycodaceae</taxon>
        <taxon>Hanseniaspora</taxon>
    </lineage>
</organism>
<evidence type="ECO:0000256" key="4">
    <source>
        <dbReference type="ARBA" id="ARBA00022980"/>
    </source>
</evidence>
<keyword evidence="5" id="KW-0687">Ribonucleoprotein</keyword>
<feature type="domain" description="RNA-binding S4" evidence="8">
    <location>
        <begin position="112"/>
        <end position="175"/>
    </location>
</feature>
<comment type="similarity">
    <text evidence="1">Belongs to the universal ribosomal protein uS4 family.</text>
</comment>
<dbReference type="SMART" id="SM00363">
    <property type="entry name" value="S4"/>
    <property type="match status" value="1"/>
</dbReference>
<dbReference type="Gene3D" id="3.10.290.10">
    <property type="entry name" value="RNA-binding S4 domain"/>
    <property type="match status" value="1"/>
</dbReference>
<dbReference type="InterPro" id="IPR022801">
    <property type="entry name" value="Ribosomal_uS4"/>
</dbReference>
<keyword evidence="3 6" id="KW-0694">RNA-binding</keyword>
<keyword evidence="4" id="KW-0689">Ribosomal protein</keyword>
<gene>
    <name evidence="9" type="ORF">HGUI_02378</name>
</gene>
<evidence type="ECO:0000259" key="8">
    <source>
        <dbReference type="SMART" id="SM00363"/>
    </source>
</evidence>
<evidence type="ECO:0000256" key="6">
    <source>
        <dbReference type="PROSITE-ProRule" id="PRU00182"/>
    </source>
</evidence>
<feature type="coiled-coil region" evidence="7">
    <location>
        <begin position="408"/>
        <end position="435"/>
    </location>
</feature>
<accession>A0A1L0B191</accession>
<dbReference type="InterPro" id="IPR002942">
    <property type="entry name" value="S4_RNA-bd"/>
</dbReference>
<dbReference type="GO" id="GO:0042274">
    <property type="term" value="P:ribosomal small subunit biogenesis"/>
    <property type="evidence" value="ECO:0007669"/>
    <property type="project" value="TreeGrafter"/>
</dbReference>
<evidence type="ECO:0000313" key="10">
    <source>
        <dbReference type="Proteomes" id="UP000183365"/>
    </source>
</evidence>
<keyword evidence="10" id="KW-1185">Reference proteome</keyword>
<dbReference type="GO" id="GO:0003735">
    <property type="term" value="F:structural constituent of ribosome"/>
    <property type="evidence" value="ECO:0007669"/>
    <property type="project" value="TreeGrafter"/>
</dbReference>
<dbReference type="InterPro" id="IPR018079">
    <property type="entry name" value="Ribosomal_uS4_CS"/>
</dbReference>
<dbReference type="PROSITE" id="PS00632">
    <property type="entry name" value="RIBOSOMAL_S4"/>
    <property type="match status" value="1"/>
</dbReference>
<dbReference type="VEuPathDB" id="FungiDB:HGUI_02378"/>
<evidence type="ECO:0000256" key="7">
    <source>
        <dbReference type="SAM" id="Coils"/>
    </source>
</evidence>
<reference evidence="10" key="1">
    <citation type="submission" date="2016-11" db="EMBL/GenBank/DDBJ databases">
        <authorList>
            <person name="Guldener U."/>
        </authorList>
    </citation>
    <scope>NUCLEOTIDE SEQUENCE [LARGE SCALE GENOMIC DNA]</scope>
</reference>